<proteinExistence type="predicted"/>
<sequence>MELFKLAATTQPDATYNIILTIASQYILDNVMYVHRHISEFVRNCHNLIVNTRNIHKLIIPTTWLSRVSKSFVGRCICFYNKIPENVQNKNITLFKRIVRKRWCGKGYYNINDFLNDTTDWE</sequence>
<evidence type="ECO:0000313" key="2">
    <source>
        <dbReference type="Proteomes" id="UP000324832"/>
    </source>
</evidence>
<dbReference type="AlphaFoldDB" id="A0A5E4QGN8"/>
<keyword evidence="2" id="KW-1185">Reference proteome</keyword>
<gene>
    <name evidence="1" type="ORF">LSINAPIS_LOCUS7950</name>
</gene>
<name>A0A5E4QGN8_9NEOP</name>
<dbReference type="Proteomes" id="UP000324832">
    <property type="component" value="Unassembled WGS sequence"/>
</dbReference>
<dbReference type="EMBL" id="FZQP02002736">
    <property type="protein sequence ID" value="VVC96445.1"/>
    <property type="molecule type" value="Genomic_DNA"/>
</dbReference>
<evidence type="ECO:0000313" key="1">
    <source>
        <dbReference type="EMBL" id="VVC96445.1"/>
    </source>
</evidence>
<reference evidence="1 2" key="1">
    <citation type="submission" date="2017-07" db="EMBL/GenBank/DDBJ databases">
        <authorList>
            <person name="Talla V."/>
            <person name="Backstrom N."/>
        </authorList>
    </citation>
    <scope>NUCLEOTIDE SEQUENCE [LARGE SCALE GENOMIC DNA]</scope>
</reference>
<organism evidence="1 2">
    <name type="scientific">Leptidea sinapis</name>
    <dbReference type="NCBI Taxonomy" id="189913"/>
    <lineage>
        <taxon>Eukaryota</taxon>
        <taxon>Metazoa</taxon>
        <taxon>Ecdysozoa</taxon>
        <taxon>Arthropoda</taxon>
        <taxon>Hexapoda</taxon>
        <taxon>Insecta</taxon>
        <taxon>Pterygota</taxon>
        <taxon>Neoptera</taxon>
        <taxon>Endopterygota</taxon>
        <taxon>Lepidoptera</taxon>
        <taxon>Glossata</taxon>
        <taxon>Ditrysia</taxon>
        <taxon>Papilionoidea</taxon>
        <taxon>Pieridae</taxon>
        <taxon>Dismorphiinae</taxon>
        <taxon>Leptidea</taxon>
    </lineage>
</organism>
<protein>
    <submittedName>
        <fullName evidence="1">Uncharacterized protein</fullName>
    </submittedName>
</protein>
<accession>A0A5E4QGN8</accession>